<dbReference type="CDD" id="cd09631">
    <property type="entry name" value="DOMON_DOH"/>
    <property type="match status" value="3"/>
</dbReference>
<dbReference type="Gene3D" id="2.10.25.10">
    <property type="entry name" value="Laminin"/>
    <property type="match status" value="1"/>
</dbReference>
<reference evidence="8" key="1">
    <citation type="submission" date="2025-08" db="UniProtKB">
        <authorList>
            <consortium name="RefSeq"/>
        </authorList>
    </citation>
    <scope>IDENTIFICATION</scope>
    <source>
        <tissue evidence="8">Muscle</tissue>
    </source>
</reference>
<dbReference type="InterPro" id="IPR045266">
    <property type="entry name" value="DOH_DOMON"/>
</dbReference>
<feature type="compositionally biased region" description="Basic and acidic residues" evidence="2">
    <location>
        <begin position="714"/>
        <end position="758"/>
    </location>
</feature>
<feature type="disulfide bond" evidence="1">
    <location>
        <begin position="75"/>
        <end position="84"/>
    </location>
</feature>
<feature type="compositionally biased region" description="Low complexity" evidence="2">
    <location>
        <begin position="967"/>
        <end position="983"/>
    </location>
</feature>
<evidence type="ECO:0000259" key="4">
    <source>
        <dbReference type="PROSITE" id="PS50024"/>
    </source>
</evidence>
<dbReference type="CDD" id="cd00054">
    <property type="entry name" value="EGF_CA"/>
    <property type="match status" value="1"/>
</dbReference>
<keyword evidence="7" id="KW-1185">Reference proteome</keyword>
<dbReference type="Gene3D" id="2.60.40.1210">
    <property type="entry name" value="Cellobiose dehydrogenase, cytochrome domain"/>
    <property type="match status" value="1"/>
</dbReference>
<dbReference type="InterPro" id="IPR005018">
    <property type="entry name" value="DOMON_domain"/>
</dbReference>
<dbReference type="Pfam" id="PF03351">
    <property type="entry name" value="DOMON"/>
    <property type="match status" value="3"/>
</dbReference>
<evidence type="ECO:0000256" key="1">
    <source>
        <dbReference type="PROSITE-ProRule" id="PRU00076"/>
    </source>
</evidence>
<accession>A0ABM1BYD3</accession>
<dbReference type="SMART" id="SM00664">
    <property type="entry name" value="DoH"/>
    <property type="match status" value="3"/>
</dbReference>
<dbReference type="InterPro" id="IPR000742">
    <property type="entry name" value="EGF"/>
</dbReference>
<feature type="domain" description="EGF-like" evidence="5">
    <location>
        <begin position="44"/>
        <end position="85"/>
    </location>
</feature>
<dbReference type="GeneID" id="106474871"/>
<feature type="compositionally biased region" description="Pro residues" evidence="2">
    <location>
        <begin position="984"/>
        <end position="993"/>
    </location>
</feature>
<dbReference type="PROSITE" id="PS50024">
    <property type="entry name" value="SEA"/>
    <property type="match status" value="1"/>
</dbReference>
<dbReference type="PROSITE" id="PS00022">
    <property type="entry name" value="EGF_1"/>
    <property type="match status" value="1"/>
</dbReference>
<keyword evidence="3" id="KW-0812">Transmembrane</keyword>
<dbReference type="InterPro" id="IPR000082">
    <property type="entry name" value="SEA_dom"/>
</dbReference>
<feature type="region of interest" description="Disordered" evidence="2">
    <location>
        <begin position="1237"/>
        <end position="1287"/>
    </location>
</feature>
<dbReference type="PANTHER" id="PTHR46901">
    <property type="entry name" value="GH04942P"/>
    <property type="match status" value="1"/>
</dbReference>
<evidence type="ECO:0000313" key="7">
    <source>
        <dbReference type="Proteomes" id="UP000694941"/>
    </source>
</evidence>
<keyword evidence="1" id="KW-0245">EGF-like domain</keyword>
<dbReference type="PROSITE" id="PS01186">
    <property type="entry name" value="EGF_2"/>
    <property type="match status" value="1"/>
</dbReference>
<keyword evidence="3" id="KW-1133">Transmembrane helix</keyword>
<evidence type="ECO:0000256" key="2">
    <source>
        <dbReference type="SAM" id="MobiDB-lite"/>
    </source>
</evidence>
<proteinExistence type="predicted"/>
<feature type="domain" description="SEA" evidence="4">
    <location>
        <begin position="1017"/>
        <end position="1144"/>
    </location>
</feature>
<dbReference type="Pfam" id="PF23106">
    <property type="entry name" value="EGF_Teneurin"/>
    <property type="match status" value="1"/>
</dbReference>
<feature type="transmembrane region" description="Helical" evidence="3">
    <location>
        <begin position="1172"/>
        <end position="1195"/>
    </location>
</feature>
<feature type="compositionally biased region" description="Basic and acidic residues" evidence="2">
    <location>
        <begin position="313"/>
        <end position="333"/>
    </location>
</feature>
<evidence type="ECO:0000256" key="3">
    <source>
        <dbReference type="SAM" id="Phobius"/>
    </source>
</evidence>
<evidence type="ECO:0000313" key="8">
    <source>
        <dbReference type="RefSeq" id="XP_013791022.2"/>
    </source>
</evidence>
<dbReference type="SUPFAM" id="SSF49344">
    <property type="entry name" value="CBD9-like"/>
    <property type="match status" value="1"/>
</dbReference>
<dbReference type="PROSITE" id="PS50026">
    <property type="entry name" value="EGF_3"/>
    <property type="match status" value="1"/>
</dbReference>
<feature type="compositionally biased region" description="Basic and acidic residues" evidence="2">
    <location>
        <begin position="173"/>
        <end position="190"/>
    </location>
</feature>
<feature type="domain" description="DOMON" evidence="6">
    <location>
        <begin position="544"/>
        <end position="664"/>
    </location>
</feature>
<dbReference type="PANTHER" id="PTHR46901:SF2">
    <property type="entry name" value="GH04942P"/>
    <property type="match status" value="1"/>
</dbReference>
<comment type="caution">
    <text evidence="1">Lacks conserved residue(s) required for the propagation of feature annotation.</text>
</comment>
<keyword evidence="3" id="KW-0472">Membrane</keyword>
<sequence>YLTSNEVFFLPLVTEFNTVCSGRGKLVNGLCACNRLNLGNVCQYEDECWSDEDCGSHGKCIDVKATTYPKMQCFCQPGWFGEKCAKKSSVKTTSVDLSQYTSKDLYYKLFTSSDVQETNEIEAVLQAESTSYLAVGWRPQGITSNCKAFPVVDNRRSNQRSLETDVIKIQQVGDHKHSEEDVKGKLKQNIEGEPEPTAEGKPEPTAEGKPEPSSERTLEPRASETPEPLAERTTEATPESDFEDITNNHDENIIYLASSSAPVTEDSKTAVVGVPLGVGPSDGLERKLFVFNNRFPRQAVLLFPSASGNNSEPRAEPKTEAGIQHDDHAHSEPEPGTLGEPEPINSQDQTSTTDADSKSKSLHSYPSPTSYTPKFELHPMDCSDIVIGTVRGNLSRVFDYYTRDRSTPRVDSYYGGSDTLTAAVGFEKDGKTTILFRKKIEAEELTDHTIENAEMDIIWALGQEPGNYIHRPATGLEAGNAKVKDFYRSDEVKYHGHGQQRGKTTLNFYEERKVKNEVDEPVEKRIEGCAGEWKHPRDCEDDSCEYIARWYFHESKDEIYFWISSSHPDKWTGIGFSKDKDMANSDAIIGWMSSNGKVSIFDSWLTGYSHPEYDLKQSAYNATGKIQNGMVTLQFIRKRNTGDTDQDVLFSDQECLYFMFPVRGGQYDNAFKQISVHEVSPSVSLVCIQSCPVPVLNQNEEAKTEPEPSSEPEPNSKPDESSKPEPNSKPDESSKPEPNSKPDESSKPEPKSKPKEEDMVQCMGEWKSPTDCKGYGCDYRAVWKYVDKSDEITFTISTKNHNKWTGIAFSKDKKMEATDAILGWVEENGRFFIMDTWLADYKQPSLDPSQSISNMSGWREDGITTLKFSRKRYTGDLERDLHFTDSECLYMFFPVHGGVFNAVNKKIRQHESTPKISENKICIKSCTQKHDEVILAVTTPTSTPAPKLTSKLPKIRRPVLRFPTFRTPSTPLQKTTTSTTSTTPSPPPPPPPTTTTLITTSHSRISPPVTLMTTLPAPQKMEYKVEVKLPQQWNLNLKKRDSAEYRNLQKQILEDMSVVLTSVDGFEGVEVTELASAQDDDGIIAQMNVIIVDKLLQKEDWRVEDHHHHHMEELSKKLNETVKGGYIGTLQVDPAYLIIQPATRVQQSSPNENIVEQGSKDSDLPEKGDSEVYIIIGGIAALILLIVIQASCMIYRDRRNRQHSHAKEQLINSHWKDYATASSTYSYENFAMREDDGKVSKHPVGSVSNGSAVSRKSATSHPSANGKSNGRSGHSRPLPPAGHSRTLERISSRHSDGFSNMSGYSSAYATHDRSLRSASSTLRAQQELQPDFYFMPHQRRYSGEVVRVYVDYNNPEYSGK</sequence>
<feature type="region of interest" description="Disordered" evidence="2">
    <location>
        <begin position="964"/>
        <end position="1002"/>
    </location>
</feature>
<feature type="domain" description="DOMON" evidence="6">
    <location>
        <begin position="777"/>
        <end position="897"/>
    </location>
</feature>
<feature type="compositionally biased region" description="Polar residues" evidence="2">
    <location>
        <begin position="362"/>
        <end position="372"/>
    </location>
</feature>
<feature type="domain" description="DOMON" evidence="6">
    <location>
        <begin position="336"/>
        <end position="462"/>
    </location>
</feature>
<evidence type="ECO:0000259" key="5">
    <source>
        <dbReference type="PROSITE" id="PS50026"/>
    </source>
</evidence>
<evidence type="ECO:0000259" key="6">
    <source>
        <dbReference type="PROSITE" id="PS50836"/>
    </source>
</evidence>
<name>A0ABM1BYD3_LIMPO</name>
<dbReference type="RefSeq" id="XP_013791022.2">
    <property type="nucleotide sequence ID" value="XM_013935568.2"/>
</dbReference>
<organism evidence="7 8">
    <name type="scientific">Limulus polyphemus</name>
    <name type="common">Atlantic horseshoe crab</name>
    <dbReference type="NCBI Taxonomy" id="6850"/>
    <lineage>
        <taxon>Eukaryota</taxon>
        <taxon>Metazoa</taxon>
        <taxon>Ecdysozoa</taxon>
        <taxon>Arthropoda</taxon>
        <taxon>Chelicerata</taxon>
        <taxon>Merostomata</taxon>
        <taxon>Xiphosura</taxon>
        <taxon>Limulidae</taxon>
        <taxon>Limulus</taxon>
    </lineage>
</organism>
<feature type="region of interest" description="Disordered" evidence="2">
    <location>
        <begin position="698"/>
        <end position="759"/>
    </location>
</feature>
<feature type="region of interest" description="Disordered" evidence="2">
    <location>
        <begin position="304"/>
        <end position="374"/>
    </location>
</feature>
<feature type="compositionally biased region" description="Low complexity" evidence="2">
    <location>
        <begin position="334"/>
        <end position="354"/>
    </location>
</feature>
<dbReference type="PROSITE" id="PS50836">
    <property type="entry name" value="DOMON"/>
    <property type="match status" value="3"/>
</dbReference>
<feature type="compositionally biased region" description="Polar residues" evidence="2">
    <location>
        <begin position="1246"/>
        <end position="1272"/>
    </location>
</feature>
<dbReference type="Proteomes" id="UP000694941">
    <property type="component" value="Unplaced"/>
</dbReference>
<feature type="non-terminal residue" evidence="8">
    <location>
        <position position="1"/>
    </location>
</feature>
<feature type="region of interest" description="Disordered" evidence="2">
    <location>
        <begin position="165"/>
        <end position="247"/>
    </location>
</feature>
<protein>
    <submittedName>
        <fullName evidence="8">Uncharacterized protein LOC106474871</fullName>
    </submittedName>
</protein>
<keyword evidence="1" id="KW-1015">Disulfide bond</keyword>
<gene>
    <name evidence="8" type="primary">LOC106474871</name>
</gene>
<feature type="compositionally biased region" description="Basic and acidic residues" evidence="2">
    <location>
        <begin position="198"/>
        <end position="234"/>
    </location>
</feature>